<evidence type="ECO:0000313" key="7">
    <source>
        <dbReference type="EMBL" id="MFC5711888.1"/>
    </source>
</evidence>
<dbReference type="PROSITE" id="PS51257">
    <property type="entry name" value="PROKAR_LIPOPROTEIN"/>
    <property type="match status" value="1"/>
</dbReference>
<dbReference type="InterPro" id="IPR002355">
    <property type="entry name" value="Cu_oxidase_Cu_BS"/>
</dbReference>
<dbReference type="CDD" id="cd04202">
    <property type="entry name" value="CuRO_D2_2dMcoN_like"/>
    <property type="match status" value="1"/>
</dbReference>
<dbReference type="Pfam" id="PF07731">
    <property type="entry name" value="Cu-oxidase_2"/>
    <property type="match status" value="1"/>
</dbReference>
<evidence type="ECO:0000259" key="6">
    <source>
        <dbReference type="Pfam" id="PF07732"/>
    </source>
</evidence>
<evidence type="ECO:0000256" key="2">
    <source>
        <dbReference type="ARBA" id="ARBA00023002"/>
    </source>
</evidence>
<proteinExistence type="predicted"/>
<dbReference type="InterPro" id="IPR045087">
    <property type="entry name" value="Cu-oxidase_fam"/>
</dbReference>
<keyword evidence="1" id="KW-0479">Metal-binding</keyword>
<evidence type="ECO:0000256" key="1">
    <source>
        <dbReference type="ARBA" id="ARBA00022723"/>
    </source>
</evidence>
<dbReference type="InterPro" id="IPR001117">
    <property type="entry name" value="Cu-oxidase_2nd"/>
</dbReference>
<feature type="domain" description="Plastocyanin-like" evidence="5">
    <location>
        <begin position="398"/>
        <end position="496"/>
    </location>
</feature>
<reference evidence="8" key="1">
    <citation type="journal article" date="2019" name="Int. J. Syst. Evol. Microbiol.">
        <title>The Global Catalogue of Microorganisms (GCM) 10K type strain sequencing project: providing services to taxonomists for standard genome sequencing and annotation.</title>
        <authorList>
            <consortium name="The Broad Institute Genomics Platform"/>
            <consortium name="The Broad Institute Genome Sequencing Center for Infectious Disease"/>
            <person name="Wu L."/>
            <person name="Ma J."/>
        </authorList>
    </citation>
    <scope>NUCLEOTIDE SEQUENCE [LARGE SCALE GENOMIC DNA]</scope>
    <source>
        <strain evidence="8">CECT 7184</strain>
    </source>
</reference>
<dbReference type="EMBL" id="JBHSOZ010000003">
    <property type="protein sequence ID" value="MFC5711888.1"/>
    <property type="molecule type" value="Genomic_DNA"/>
</dbReference>
<name>A0ABW0YHI4_9BACI</name>
<dbReference type="Pfam" id="PF00394">
    <property type="entry name" value="Cu-oxidase"/>
    <property type="match status" value="1"/>
</dbReference>
<protein>
    <submittedName>
        <fullName evidence="7">Multicopper oxidase family protein</fullName>
    </submittedName>
</protein>
<evidence type="ECO:0000313" key="8">
    <source>
        <dbReference type="Proteomes" id="UP001596142"/>
    </source>
</evidence>
<dbReference type="PROSITE" id="PS00080">
    <property type="entry name" value="MULTICOPPER_OXIDASE2"/>
    <property type="match status" value="1"/>
</dbReference>
<keyword evidence="3" id="KW-0186">Copper</keyword>
<keyword evidence="2" id="KW-0560">Oxidoreductase</keyword>
<sequence>MKNNKKYILFFSTVLLVAACSNESVDEEINETGDVTGEAIAIENSDSDTSTSENEEGKTTVHLTASEEEWSLNEDLSFDAWVYNNTLPGEEIRVQEGEEVEIKLKNDLPVPTALHLHGIPLDHEMDGVPGISQNVVMPGDSFTYEFTADAPGTYWYHSHQDGATQVEKGLYGPLVIETEDDQKYDIDEVLVLDDYSSMMEGMEDRGNMEGMMDHESHGAVEEMTHDEMMAHMYDTMLINGKASPEIERVEVQEGDAVKLRFVNAGLFTQVIQIPDHNFKVTHYDGQKVNEPETLSNTSVTLGAAERVDIEIEANNPGAYGVEIFADTNKDNLHTVLPFVYEDYTEEELATREAEAEFDILSYGKLAESLNLDEVTKEFDMVLDSEDGGEIFTINNKKMDTETAEGHEVYEVEEGDVVKMTIANETEVDHPMHLHGHFFQVISRNGEKVSGSPIIMETLNVREGEEYEIILEADNPGNWLFHCHEFHHASNGMASEIKYEGFEPSFTPDPNAPNKPE</sequence>
<dbReference type="Proteomes" id="UP001596142">
    <property type="component" value="Unassembled WGS sequence"/>
</dbReference>
<accession>A0ABW0YHI4</accession>
<dbReference type="RefSeq" id="WP_385938772.1">
    <property type="nucleotide sequence ID" value="NZ_JBHSOZ010000003.1"/>
</dbReference>
<dbReference type="InterPro" id="IPR008972">
    <property type="entry name" value="Cupredoxin"/>
</dbReference>
<dbReference type="CDD" id="cd13861">
    <property type="entry name" value="CuRO_1_CumA_like"/>
    <property type="match status" value="1"/>
</dbReference>
<evidence type="ECO:0000259" key="4">
    <source>
        <dbReference type="Pfam" id="PF00394"/>
    </source>
</evidence>
<evidence type="ECO:0000259" key="5">
    <source>
        <dbReference type="Pfam" id="PF07731"/>
    </source>
</evidence>
<feature type="domain" description="Plastocyanin-like" evidence="6">
    <location>
        <begin position="67"/>
        <end position="179"/>
    </location>
</feature>
<feature type="domain" description="Plastocyanin-like" evidence="4">
    <location>
        <begin position="223"/>
        <end position="327"/>
    </location>
</feature>
<comment type="caution">
    <text evidence="7">The sequence shown here is derived from an EMBL/GenBank/DDBJ whole genome shotgun (WGS) entry which is preliminary data.</text>
</comment>
<keyword evidence="8" id="KW-1185">Reference proteome</keyword>
<organism evidence="7 8">
    <name type="scientific">Thalassorhabdus alkalitolerans</name>
    <dbReference type="NCBI Taxonomy" id="2282697"/>
    <lineage>
        <taxon>Bacteria</taxon>
        <taxon>Bacillati</taxon>
        <taxon>Bacillota</taxon>
        <taxon>Bacilli</taxon>
        <taxon>Bacillales</taxon>
        <taxon>Bacillaceae</taxon>
        <taxon>Thalassorhabdus</taxon>
    </lineage>
</organism>
<evidence type="ECO:0000256" key="3">
    <source>
        <dbReference type="ARBA" id="ARBA00023008"/>
    </source>
</evidence>
<dbReference type="PANTHER" id="PTHR11709">
    <property type="entry name" value="MULTI-COPPER OXIDASE"/>
    <property type="match status" value="1"/>
</dbReference>
<dbReference type="InterPro" id="IPR011706">
    <property type="entry name" value="Cu-oxidase_C"/>
</dbReference>
<dbReference type="SUPFAM" id="SSF49503">
    <property type="entry name" value="Cupredoxins"/>
    <property type="match status" value="3"/>
</dbReference>
<dbReference type="PANTHER" id="PTHR11709:SF394">
    <property type="entry name" value="FI03373P-RELATED"/>
    <property type="match status" value="1"/>
</dbReference>
<gene>
    <name evidence="7" type="ORF">ACFPU1_03760</name>
</gene>
<dbReference type="Gene3D" id="2.60.40.420">
    <property type="entry name" value="Cupredoxins - blue copper proteins"/>
    <property type="match status" value="2"/>
</dbReference>
<dbReference type="Pfam" id="PF07732">
    <property type="entry name" value="Cu-oxidase_3"/>
    <property type="match status" value="1"/>
</dbReference>
<dbReference type="InterPro" id="IPR011707">
    <property type="entry name" value="Cu-oxidase-like_N"/>
</dbReference>
<dbReference type="PROSITE" id="PS00079">
    <property type="entry name" value="MULTICOPPER_OXIDASE1"/>
    <property type="match status" value="1"/>
</dbReference>
<dbReference type="InterPro" id="IPR033138">
    <property type="entry name" value="Cu_oxidase_CS"/>
</dbReference>